<reference evidence="1" key="1">
    <citation type="journal article" date="2021" name="Sci. Rep.">
        <title>Diploid genomic architecture of Nitzschia inconspicua, an elite biomass production diatom.</title>
        <authorList>
            <person name="Oliver A."/>
            <person name="Podell S."/>
            <person name="Pinowska A."/>
            <person name="Traller J.C."/>
            <person name="Smith S.R."/>
            <person name="McClure R."/>
            <person name="Beliaev A."/>
            <person name="Bohutskyi P."/>
            <person name="Hill E.A."/>
            <person name="Rabines A."/>
            <person name="Zheng H."/>
            <person name="Allen L.Z."/>
            <person name="Kuo A."/>
            <person name="Grigoriev I.V."/>
            <person name="Allen A.E."/>
            <person name="Hazlebeck D."/>
            <person name="Allen E.E."/>
        </authorList>
    </citation>
    <scope>NUCLEOTIDE SEQUENCE</scope>
    <source>
        <strain evidence="1">Hildebrandi</strain>
    </source>
</reference>
<evidence type="ECO:0000313" key="2">
    <source>
        <dbReference type="Proteomes" id="UP000693970"/>
    </source>
</evidence>
<comment type="caution">
    <text evidence="1">The sequence shown here is derived from an EMBL/GenBank/DDBJ whole genome shotgun (WGS) entry which is preliminary data.</text>
</comment>
<name>A0A9K3M187_9STRA</name>
<dbReference type="Proteomes" id="UP000693970">
    <property type="component" value="Unassembled WGS sequence"/>
</dbReference>
<accession>A0A9K3M187</accession>
<reference evidence="1" key="2">
    <citation type="submission" date="2021-04" db="EMBL/GenBank/DDBJ databases">
        <authorList>
            <person name="Podell S."/>
        </authorList>
    </citation>
    <scope>NUCLEOTIDE SEQUENCE</scope>
    <source>
        <strain evidence="1">Hildebrandi</strain>
    </source>
</reference>
<protein>
    <submittedName>
        <fullName evidence="1">Uncharacterized protein</fullName>
    </submittedName>
</protein>
<dbReference type="EMBL" id="JAGRRH010000003">
    <property type="protein sequence ID" value="KAG7371874.1"/>
    <property type="molecule type" value="Genomic_DNA"/>
</dbReference>
<evidence type="ECO:0000313" key="1">
    <source>
        <dbReference type="EMBL" id="KAG7371874.1"/>
    </source>
</evidence>
<gene>
    <name evidence="1" type="ORF">IV203_018016</name>
</gene>
<sequence length="174" mass="19335">MFSPKSKKTHTVASVLNDAIDISSPDLCNTDYCLHDDTSTVVAVATSPAEKNVNFDLLQTEEFDTNPSHILDDEMVAKLWYSEDERMSIKLNRDNALDFGLQKKNGAKGTGISWTSTVNGSASKAHEQRRIPKKIPEDLRDRMVSARSLQNSRPLTLLALVLAQADAREAWDSE</sequence>
<dbReference type="AlphaFoldDB" id="A0A9K3M187"/>
<keyword evidence="2" id="KW-1185">Reference proteome</keyword>
<proteinExistence type="predicted"/>
<organism evidence="1 2">
    <name type="scientific">Nitzschia inconspicua</name>
    <dbReference type="NCBI Taxonomy" id="303405"/>
    <lineage>
        <taxon>Eukaryota</taxon>
        <taxon>Sar</taxon>
        <taxon>Stramenopiles</taxon>
        <taxon>Ochrophyta</taxon>
        <taxon>Bacillariophyta</taxon>
        <taxon>Bacillariophyceae</taxon>
        <taxon>Bacillariophycidae</taxon>
        <taxon>Bacillariales</taxon>
        <taxon>Bacillariaceae</taxon>
        <taxon>Nitzschia</taxon>
    </lineage>
</organism>